<dbReference type="GO" id="GO:0016226">
    <property type="term" value="P:iron-sulfur cluster assembly"/>
    <property type="evidence" value="ECO:0007669"/>
    <property type="project" value="InterPro"/>
</dbReference>
<dbReference type="NCBIfam" id="TIGR00049">
    <property type="entry name" value="iron-sulfur cluster assembly accessory protein"/>
    <property type="match status" value="1"/>
</dbReference>
<dbReference type="InterPro" id="IPR050322">
    <property type="entry name" value="Fe-S_cluster_asmbl/transfer"/>
</dbReference>
<evidence type="ECO:0000256" key="4">
    <source>
        <dbReference type="SAM" id="MobiDB-lite"/>
    </source>
</evidence>
<dbReference type="AlphaFoldDB" id="A0A2A9MBR6"/>
<evidence type="ECO:0000259" key="5">
    <source>
        <dbReference type="Pfam" id="PF01521"/>
    </source>
</evidence>
<dbReference type="InterPro" id="IPR017870">
    <property type="entry name" value="FeS_cluster_insertion_CS"/>
</dbReference>
<dbReference type="InterPro" id="IPR000361">
    <property type="entry name" value="ATAP_core_dom"/>
</dbReference>
<keyword evidence="3" id="KW-0004">4Fe-4S</keyword>
<sequence>MYVHRVCGPSQAASGVAPLGFSRPIFSLICRVVPPSFSSARFASASCPAPPSEGPSTRDRGFITAERNRRDRAGALEKGTSDHQCADCVRQKERMRCWPPNRRLLVLRRRGEAPAALSPVLSASAACLNQSRWLPSGTSRSSCVSLVSARCFWPSISASQSCLVCPSVVWGKAPFVPAAAVESRGVCTVAGAVSSAQTLTQQLPPLAPARSSSSSVLASVASRGHLRLACAFYLKRDARSAPLTLKVSEEPQSASNASDSRDRRAAATRRSALPDFAQVFSPRDASSPAVSSPSSLGSSSGSADGPGARLSVAGEASSAGSPASAEKAAAAAERASARGVGQPAPRRRSPHAGRGQPPLVAVTEAASQRIRAIVEEYNARIDDARAAAVVGDDDREEATAEEARAAKAPRAVGIRIGLEKRGCSGLSYTIDVATQAPALPTPAGRSAAWLADEVLDTPGGKLVVASDAVMFLVGTEVDFVDTELERKFVFKNPNEKQSCGCGKSFMA</sequence>
<dbReference type="InterPro" id="IPR035903">
    <property type="entry name" value="HesB-like_dom_sf"/>
</dbReference>
<dbReference type="GO" id="GO:0051539">
    <property type="term" value="F:4 iron, 4 sulfur cluster binding"/>
    <property type="evidence" value="ECO:0007669"/>
    <property type="project" value="UniProtKB-KW"/>
</dbReference>
<dbReference type="VEuPathDB" id="ToxoDB:BESB_066970"/>
<organism evidence="6 7">
    <name type="scientific">Besnoitia besnoiti</name>
    <name type="common">Apicomplexan protozoan</name>
    <dbReference type="NCBI Taxonomy" id="94643"/>
    <lineage>
        <taxon>Eukaryota</taxon>
        <taxon>Sar</taxon>
        <taxon>Alveolata</taxon>
        <taxon>Apicomplexa</taxon>
        <taxon>Conoidasida</taxon>
        <taxon>Coccidia</taxon>
        <taxon>Eucoccidiorida</taxon>
        <taxon>Eimeriorina</taxon>
        <taxon>Sarcocystidae</taxon>
        <taxon>Besnoitia</taxon>
    </lineage>
</organism>
<protein>
    <submittedName>
        <fullName evidence="6">Iron-sulfur cluster protein ISCA</fullName>
    </submittedName>
</protein>
<dbReference type="GeneID" id="40311623"/>
<keyword evidence="3" id="KW-0479">Metal-binding</keyword>
<dbReference type="EMBL" id="NWUJ01000006">
    <property type="protein sequence ID" value="PFH34664.1"/>
    <property type="molecule type" value="Genomic_DNA"/>
</dbReference>
<comment type="caution">
    <text evidence="6">The sequence shown here is derived from an EMBL/GenBank/DDBJ whole genome shotgun (WGS) entry which is preliminary data.</text>
</comment>
<dbReference type="PROSITE" id="PS01152">
    <property type="entry name" value="HESB"/>
    <property type="match status" value="1"/>
</dbReference>
<keyword evidence="3" id="KW-0408">Iron</keyword>
<feature type="domain" description="Core" evidence="5">
    <location>
        <begin position="401"/>
        <end position="503"/>
    </location>
</feature>
<proteinExistence type="inferred from homology"/>
<dbReference type="Proteomes" id="UP000224006">
    <property type="component" value="Chromosome VI"/>
</dbReference>
<comment type="similarity">
    <text evidence="2">Belongs to the HesB/IscA family.</text>
</comment>
<feature type="region of interest" description="Disordered" evidence="4">
    <location>
        <begin position="245"/>
        <end position="358"/>
    </location>
</feature>
<dbReference type="InterPro" id="IPR016092">
    <property type="entry name" value="ATAP"/>
</dbReference>
<evidence type="ECO:0000313" key="7">
    <source>
        <dbReference type="Proteomes" id="UP000224006"/>
    </source>
</evidence>
<dbReference type="GO" id="GO:0051537">
    <property type="term" value="F:2 iron, 2 sulfur cluster binding"/>
    <property type="evidence" value="ECO:0007669"/>
    <property type="project" value="TreeGrafter"/>
</dbReference>
<dbReference type="STRING" id="94643.A0A2A9MBR6"/>
<accession>A0A2A9MBR6</accession>
<dbReference type="Gene3D" id="2.60.300.12">
    <property type="entry name" value="HesB-like domain"/>
    <property type="match status" value="1"/>
</dbReference>
<evidence type="ECO:0000256" key="3">
    <source>
        <dbReference type="ARBA" id="ARBA00022485"/>
    </source>
</evidence>
<dbReference type="OrthoDB" id="333486at2759"/>
<feature type="compositionally biased region" description="Low complexity" evidence="4">
    <location>
        <begin position="281"/>
        <end position="339"/>
    </location>
</feature>
<name>A0A2A9MBR6_BESBE</name>
<gene>
    <name evidence="6" type="ORF">BESB_066970</name>
</gene>
<dbReference type="PANTHER" id="PTHR10072:SF41">
    <property type="entry name" value="IRON-SULFUR CLUSTER ASSEMBLY 1 HOMOLOG, MITOCHONDRIAL"/>
    <property type="match status" value="1"/>
</dbReference>
<comment type="pathway">
    <text evidence="1">Cofactor biosynthesis; iron-sulfur cluster biosynthesis.</text>
</comment>
<evidence type="ECO:0000256" key="2">
    <source>
        <dbReference type="ARBA" id="ARBA00006718"/>
    </source>
</evidence>
<dbReference type="PANTHER" id="PTHR10072">
    <property type="entry name" value="IRON-SULFUR CLUSTER ASSEMBLY PROTEIN"/>
    <property type="match status" value="1"/>
</dbReference>
<keyword evidence="7" id="KW-1185">Reference proteome</keyword>
<dbReference type="KEGG" id="bbes:BESB_066970"/>
<evidence type="ECO:0000313" key="6">
    <source>
        <dbReference type="EMBL" id="PFH34664.1"/>
    </source>
</evidence>
<dbReference type="SUPFAM" id="SSF89360">
    <property type="entry name" value="HesB-like domain"/>
    <property type="match status" value="1"/>
</dbReference>
<feature type="region of interest" description="Disordered" evidence="4">
    <location>
        <begin position="44"/>
        <end position="64"/>
    </location>
</feature>
<evidence type="ECO:0000256" key="1">
    <source>
        <dbReference type="ARBA" id="ARBA00005151"/>
    </source>
</evidence>
<dbReference type="Pfam" id="PF01521">
    <property type="entry name" value="Fe-S_biosyn"/>
    <property type="match status" value="1"/>
</dbReference>
<dbReference type="RefSeq" id="XP_029218673.1">
    <property type="nucleotide sequence ID" value="XM_029365090.1"/>
</dbReference>
<reference evidence="6 7" key="1">
    <citation type="submission" date="2017-09" db="EMBL/GenBank/DDBJ databases">
        <title>Genome sequencing of Besnoitia besnoiti strain Bb-Ger1.</title>
        <authorList>
            <person name="Schares G."/>
            <person name="Venepally P."/>
            <person name="Lorenzi H.A."/>
        </authorList>
    </citation>
    <scope>NUCLEOTIDE SEQUENCE [LARGE SCALE GENOMIC DNA]</scope>
    <source>
        <strain evidence="6 7">Bb-Ger1</strain>
    </source>
</reference>
<dbReference type="GO" id="GO:0005739">
    <property type="term" value="C:mitochondrion"/>
    <property type="evidence" value="ECO:0007669"/>
    <property type="project" value="TreeGrafter"/>
</dbReference>
<keyword evidence="3" id="KW-0411">Iron-sulfur</keyword>